<sequence>MSVRPRWRGPARQSSQRQSGNGNRDKSGGQGGPRGGNSSWGASSPAQDQHVPVRGFNAMEAKNVLKKGKHGRVVSMEERSSNPSDTEPKALFYKPAGKDSNNQRSGGPWGSKSNTMANGKDFFIELRKQVASLQRGGPPIGG</sequence>
<keyword evidence="3" id="KW-1185">Reference proteome</keyword>
<dbReference type="Proteomes" id="UP000186955">
    <property type="component" value="Unassembled WGS sequence"/>
</dbReference>
<feature type="compositionally biased region" description="Polar residues" evidence="1">
    <location>
        <begin position="12"/>
        <end position="22"/>
    </location>
</feature>
<name>A0A1Q5UHH8_9EURO</name>
<accession>A0A1Q5UHH8</accession>
<dbReference type="STRING" id="1316194.A0A1Q5UHH8"/>
<evidence type="ECO:0000313" key="2">
    <source>
        <dbReference type="EMBL" id="OKP11899.1"/>
    </source>
</evidence>
<proteinExistence type="predicted"/>
<gene>
    <name evidence="2" type="ORF">PENSUB_2569</name>
</gene>
<protein>
    <submittedName>
        <fullName evidence="2">Uncharacterized protein</fullName>
    </submittedName>
</protein>
<reference evidence="2 3" key="1">
    <citation type="submission" date="2016-10" db="EMBL/GenBank/DDBJ databases">
        <title>Genome sequence of the ascomycete fungus Penicillium subrubescens.</title>
        <authorList>
            <person name="De Vries R.P."/>
            <person name="Peng M."/>
            <person name="Dilokpimol A."/>
            <person name="Hilden K."/>
            <person name="Makela M.R."/>
            <person name="Grigoriev I."/>
            <person name="Riley R."/>
            <person name="Granchi Z."/>
        </authorList>
    </citation>
    <scope>NUCLEOTIDE SEQUENCE [LARGE SCALE GENOMIC DNA]</scope>
    <source>
        <strain evidence="2 3">CBS 132785</strain>
    </source>
</reference>
<feature type="region of interest" description="Disordered" evidence="1">
    <location>
        <begin position="1"/>
        <end position="116"/>
    </location>
</feature>
<evidence type="ECO:0000313" key="3">
    <source>
        <dbReference type="Proteomes" id="UP000186955"/>
    </source>
</evidence>
<dbReference type="EMBL" id="MNBE01000259">
    <property type="protein sequence ID" value="OKP11899.1"/>
    <property type="molecule type" value="Genomic_DNA"/>
</dbReference>
<comment type="caution">
    <text evidence="2">The sequence shown here is derived from an EMBL/GenBank/DDBJ whole genome shotgun (WGS) entry which is preliminary data.</text>
</comment>
<dbReference type="AlphaFoldDB" id="A0A1Q5UHH8"/>
<feature type="compositionally biased region" description="Polar residues" evidence="1">
    <location>
        <begin position="99"/>
        <end position="116"/>
    </location>
</feature>
<organism evidence="2 3">
    <name type="scientific">Penicillium subrubescens</name>
    <dbReference type="NCBI Taxonomy" id="1316194"/>
    <lineage>
        <taxon>Eukaryota</taxon>
        <taxon>Fungi</taxon>
        <taxon>Dikarya</taxon>
        <taxon>Ascomycota</taxon>
        <taxon>Pezizomycotina</taxon>
        <taxon>Eurotiomycetes</taxon>
        <taxon>Eurotiomycetidae</taxon>
        <taxon>Eurotiales</taxon>
        <taxon>Aspergillaceae</taxon>
        <taxon>Penicillium</taxon>
    </lineage>
</organism>
<evidence type="ECO:0000256" key="1">
    <source>
        <dbReference type="SAM" id="MobiDB-lite"/>
    </source>
</evidence>